<dbReference type="Pfam" id="PF11250">
    <property type="entry name" value="FAF"/>
    <property type="match status" value="1"/>
</dbReference>
<evidence type="ECO:0000256" key="2">
    <source>
        <dbReference type="SAM" id="MobiDB-lite"/>
    </source>
</evidence>
<dbReference type="InterPro" id="IPR046431">
    <property type="entry name" value="FAF_dom"/>
</dbReference>
<evidence type="ECO:0000313" key="5">
    <source>
        <dbReference type="Proteomes" id="UP000823775"/>
    </source>
</evidence>
<dbReference type="PANTHER" id="PTHR33155:SF9">
    <property type="entry name" value="FANTASTIC FOUR-LIKE PROTEIN (DUF3049)"/>
    <property type="match status" value="1"/>
</dbReference>
<feature type="compositionally biased region" description="Acidic residues" evidence="2">
    <location>
        <begin position="307"/>
        <end position="330"/>
    </location>
</feature>
<feature type="compositionally biased region" description="Basic and acidic residues" evidence="2">
    <location>
        <begin position="107"/>
        <end position="119"/>
    </location>
</feature>
<feature type="region of interest" description="Disordered" evidence="2">
    <location>
        <begin position="107"/>
        <end position="156"/>
    </location>
</feature>
<dbReference type="PANTHER" id="PTHR33155">
    <property type="entry name" value="FANTASTIC FOUR-LIKE PROTEIN (DUF3049)"/>
    <property type="match status" value="1"/>
</dbReference>
<protein>
    <recommendedName>
        <fullName evidence="3">FAF domain-containing protein</fullName>
    </recommendedName>
</protein>
<feature type="region of interest" description="Disordered" evidence="2">
    <location>
        <begin position="307"/>
        <end position="344"/>
    </location>
</feature>
<gene>
    <name evidence="4" type="ORF">HAX54_009002</name>
</gene>
<evidence type="ECO:0000256" key="1">
    <source>
        <dbReference type="ARBA" id="ARBA00008690"/>
    </source>
</evidence>
<proteinExistence type="inferred from homology"/>
<comment type="similarity">
    <text evidence="1">Belongs to the fantastic four family.</text>
</comment>
<keyword evidence="5" id="KW-1185">Reference proteome</keyword>
<dbReference type="InterPro" id="IPR021410">
    <property type="entry name" value="FAF"/>
</dbReference>
<feature type="compositionally biased region" description="Polar residues" evidence="2">
    <location>
        <begin position="120"/>
        <end position="139"/>
    </location>
</feature>
<feature type="region of interest" description="Disordered" evidence="2">
    <location>
        <begin position="184"/>
        <end position="221"/>
    </location>
</feature>
<evidence type="ECO:0000313" key="4">
    <source>
        <dbReference type="EMBL" id="MCE3216892.1"/>
    </source>
</evidence>
<accession>A0ABS8X009</accession>
<comment type="caution">
    <text evidence="4">The sequence shown here is derived from an EMBL/GenBank/DDBJ whole genome shotgun (WGS) entry which is preliminary data.</text>
</comment>
<feature type="domain" description="FAF" evidence="3">
    <location>
        <begin position="249"/>
        <end position="301"/>
    </location>
</feature>
<sequence>MAAACGSLQHIFDNPLPETPSSLIETISSSWNQSTSLKTIDDSSFTEIFGELHFKENNSVSSSSSSSCGLSSSSFSSCVPLSSASSSYSSSSSSFFLDAIHQSEIERLENNNNKDKYESNKSPVSSYSQITSNNTNISHKNNKQDRHSDSFSSKASDSLSMCTEGLGFESSDDVEDLINDLSNEDHHHQQQQQHQQQRQQEEQQHQQQKQQEEREQGRKTTRISCRIENRVIFNQDYNLKRSRTKNRSSFPPPISCIGRSGKPWVCFKSFREDGRFILKEIRIPTQEFLHACREDGRLMMHVIQSDDEIVDEDEDEDEIYDDDDDDDSYNVEEGHDNNHDAKHV</sequence>
<feature type="compositionally biased region" description="Basic and acidic residues" evidence="2">
    <location>
        <begin position="199"/>
        <end position="218"/>
    </location>
</feature>
<evidence type="ECO:0000259" key="3">
    <source>
        <dbReference type="Pfam" id="PF11250"/>
    </source>
</evidence>
<dbReference type="EMBL" id="JACEIK010014806">
    <property type="protein sequence ID" value="MCE3216892.1"/>
    <property type="molecule type" value="Genomic_DNA"/>
</dbReference>
<dbReference type="Proteomes" id="UP000823775">
    <property type="component" value="Unassembled WGS sequence"/>
</dbReference>
<name>A0ABS8X009_DATST</name>
<feature type="compositionally biased region" description="Basic and acidic residues" evidence="2">
    <location>
        <begin position="332"/>
        <end position="344"/>
    </location>
</feature>
<reference evidence="4 5" key="1">
    <citation type="journal article" date="2021" name="BMC Genomics">
        <title>Datura genome reveals duplications of psychoactive alkaloid biosynthetic genes and high mutation rate following tissue culture.</title>
        <authorList>
            <person name="Rajewski A."/>
            <person name="Carter-House D."/>
            <person name="Stajich J."/>
            <person name="Litt A."/>
        </authorList>
    </citation>
    <scope>NUCLEOTIDE SEQUENCE [LARGE SCALE GENOMIC DNA]</scope>
    <source>
        <strain evidence="4">AR-01</strain>
    </source>
</reference>
<organism evidence="4 5">
    <name type="scientific">Datura stramonium</name>
    <name type="common">Jimsonweed</name>
    <name type="synonym">Common thornapple</name>
    <dbReference type="NCBI Taxonomy" id="4076"/>
    <lineage>
        <taxon>Eukaryota</taxon>
        <taxon>Viridiplantae</taxon>
        <taxon>Streptophyta</taxon>
        <taxon>Embryophyta</taxon>
        <taxon>Tracheophyta</taxon>
        <taxon>Spermatophyta</taxon>
        <taxon>Magnoliopsida</taxon>
        <taxon>eudicotyledons</taxon>
        <taxon>Gunneridae</taxon>
        <taxon>Pentapetalae</taxon>
        <taxon>asterids</taxon>
        <taxon>lamiids</taxon>
        <taxon>Solanales</taxon>
        <taxon>Solanaceae</taxon>
        <taxon>Solanoideae</taxon>
        <taxon>Datureae</taxon>
        <taxon>Datura</taxon>
    </lineage>
</organism>